<evidence type="ECO:0000313" key="2">
    <source>
        <dbReference type="EMBL" id="CAH0564312.1"/>
    </source>
</evidence>
<gene>
    <name evidence="2" type="ORF">MELIAE_LOCUS12903</name>
</gene>
<name>A0A9P0FRF0_BRAAE</name>
<proteinExistence type="predicted"/>
<accession>A0A9P0FRF0</accession>
<organism evidence="2 3">
    <name type="scientific">Brassicogethes aeneus</name>
    <name type="common">Rape pollen beetle</name>
    <name type="synonym">Meligethes aeneus</name>
    <dbReference type="NCBI Taxonomy" id="1431903"/>
    <lineage>
        <taxon>Eukaryota</taxon>
        <taxon>Metazoa</taxon>
        <taxon>Ecdysozoa</taxon>
        <taxon>Arthropoda</taxon>
        <taxon>Hexapoda</taxon>
        <taxon>Insecta</taxon>
        <taxon>Pterygota</taxon>
        <taxon>Neoptera</taxon>
        <taxon>Endopterygota</taxon>
        <taxon>Coleoptera</taxon>
        <taxon>Polyphaga</taxon>
        <taxon>Cucujiformia</taxon>
        <taxon>Nitidulidae</taxon>
        <taxon>Meligethinae</taxon>
        <taxon>Brassicogethes</taxon>
    </lineage>
</organism>
<evidence type="ECO:0000313" key="3">
    <source>
        <dbReference type="Proteomes" id="UP001154078"/>
    </source>
</evidence>
<dbReference type="EMBL" id="OV121140">
    <property type="protein sequence ID" value="CAH0564312.1"/>
    <property type="molecule type" value="Genomic_DNA"/>
</dbReference>
<sequence length="220" mass="24964">MNTVYTIIFLLSLISSLIALKCFTGDSVRKTETCGEENEKSACYTLQRMNGNRNITRGCHIFDKDVDGCKVLTEKYGPNTTDCQICFNDYCNQAGLNIALSCFGCPSDKGDEVEKCLTPRESAEHCTTEENKSPYCFIAKLEKGTYRSCKNFGEDVPDKCELLREIYQKQKTQILECETCKTFMCNNKVYGSESSAKNIFSNLLIFHEIFMYIFIKITGI</sequence>
<evidence type="ECO:0000256" key="1">
    <source>
        <dbReference type="SAM" id="SignalP"/>
    </source>
</evidence>
<dbReference type="AlphaFoldDB" id="A0A9P0FRF0"/>
<keyword evidence="1" id="KW-0732">Signal</keyword>
<keyword evidence="3" id="KW-1185">Reference proteome</keyword>
<feature type="chain" id="PRO_5040394598" evidence="1">
    <location>
        <begin position="20"/>
        <end position="220"/>
    </location>
</feature>
<dbReference type="Proteomes" id="UP001154078">
    <property type="component" value="Chromosome 9"/>
</dbReference>
<feature type="signal peptide" evidence="1">
    <location>
        <begin position="1"/>
        <end position="19"/>
    </location>
</feature>
<reference evidence="2" key="1">
    <citation type="submission" date="2021-12" db="EMBL/GenBank/DDBJ databases">
        <authorList>
            <person name="King R."/>
        </authorList>
    </citation>
    <scope>NUCLEOTIDE SEQUENCE</scope>
</reference>
<protein>
    <submittedName>
        <fullName evidence="2">Uncharacterized protein</fullName>
    </submittedName>
</protein>